<name>A0A9P7JDR7_9AGAM</name>
<proteinExistence type="predicted"/>
<organism evidence="1 2">
    <name type="scientific">Suillus subaureus</name>
    <dbReference type="NCBI Taxonomy" id="48587"/>
    <lineage>
        <taxon>Eukaryota</taxon>
        <taxon>Fungi</taxon>
        <taxon>Dikarya</taxon>
        <taxon>Basidiomycota</taxon>
        <taxon>Agaricomycotina</taxon>
        <taxon>Agaricomycetes</taxon>
        <taxon>Agaricomycetidae</taxon>
        <taxon>Boletales</taxon>
        <taxon>Suillineae</taxon>
        <taxon>Suillaceae</taxon>
        <taxon>Suillus</taxon>
    </lineage>
</organism>
<gene>
    <name evidence="1" type="ORF">BJ212DRAFT_1271301</name>
</gene>
<evidence type="ECO:0000313" key="2">
    <source>
        <dbReference type="Proteomes" id="UP000807769"/>
    </source>
</evidence>
<protein>
    <submittedName>
        <fullName evidence="1">Uncharacterized protein</fullName>
    </submittedName>
</protein>
<dbReference type="AlphaFoldDB" id="A0A9P7JDR7"/>
<dbReference type="RefSeq" id="XP_041193225.1">
    <property type="nucleotide sequence ID" value="XM_041330951.1"/>
</dbReference>
<dbReference type="Proteomes" id="UP000807769">
    <property type="component" value="Unassembled WGS sequence"/>
</dbReference>
<dbReference type="GeneID" id="64624968"/>
<reference evidence="1" key="1">
    <citation type="journal article" date="2020" name="New Phytol.">
        <title>Comparative genomics reveals dynamic genome evolution in host specialist ectomycorrhizal fungi.</title>
        <authorList>
            <person name="Lofgren L.A."/>
            <person name="Nguyen N.H."/>
            <person name="Vilgalys R."/>
            <person name="Ruytinx J."/>
            <person name="Liao H.L."/>
            <person name="Branco S."/>
            <person name="Kuo A."/>
            <person name="LaButti K."/>
            <person name="Lipzen A."/>
            <person name="Andreopoulos W."/>
            <person name="Pangilinan J."/>
            <person name="Riley R."/>
            <person name="Hundley H."/>
            <person name="Na H."/>
            <person name="Barry K."/>
            <person name="Grigoriev I.V."/>
            <person name="Stajich J.E."/>
            <person name="Kennedy P.G."/>
        </authorList>
    </citation>
    <scope>NUCLEOTIDE SEQUENCE</scope>
    <source>
        <strain evidence="1">MN1</strain>
    </source>
</reference>
<keyword evidence="2" id="KW-1185">Reference proteome</keyword>
<comment type="caution">
    <text evidence="1">The sequence shown here is derived from an EMBL/GenBank/DDBJ whole genome shotgun (WGS) entry which is preliminary data.</text>
</comment>
<dbReference type="OrthoDB" id="2656072at2759"/>
<dbReference type="EMBL" id="JABBWG010000015">
    <property type="protein sequence ID" value="KAG1816665.1"/>
    <property type="molecule type" value="Genomic_DNA"/>
</dbReference>
<evidence type="ECO:0000313" key="1">
    <source>
        <dbReference type="EMBL" id="KAG1816665.1"/>
    </source>
</evidence>
<sequence length="122" mass="13601">MIIDYGMDVELQPYSAPPGEEGLDMSHAGGEFEAFKGLAREIAGINGYCYVDPHTHTDCIENETNHWNIQMDCLVEAYLDYHHHGSEDGMPNCNGIPAPSPSNDTQHVLLSKIELIDIFSMY</sequence>
<accession>A0A9P7JDR7</accession>